<dbReference type="AlphaFoldDB" id="A0A8I1WDS8"/>
<sequence>MIVTAWVLLVSFGFVVLTEINSKGDIKFALWIGVLKVFSVFVVAIAAGVIWGGLFQ</sequence>
<proteinExistence type="predicted"/>
<organism evidence="2 3">
    <name type="scientific">Bacillus subtilis</name>
    <dbReference type="NCBI Taxonomy" id="1423"/>
    <lineage>
        <taxon>Bacteria</taxon>
        <taxon>Bacillati</taxon>
        <taxon>Bacillota</taxon>
        <taxon>Bacilli</taxon>
        <taxon>Bacillales</taxon>
        <taxon>Bacillaceae</taxon>
        <taxon>Bacillus</taxon>
    </lineage>
</organism>
<keyword evidence="1" id="KW-0472">Membrane</keyword>
<protein>
    <submittedName>
        <fullName evidence="2">Uncharacterized protein</fullName>
    </submittedName>
</protein>
<evidence type="ECO:0000313" key="3">
    <source>
        <dbReference type="Proteomes" id="UP000665181"/>
    </source>
</evidence>
<keyword evidence="1" id="KW-0812">Transmembrane</keyword>
<dbReference type="EMBL" id="JAGFPW010000005">
    <property type="protein sequence ID" value="MBO3794376.1"/>
    <property type="molecule type" value="Genomic_DNA"/>
</dbReference>
<feature type="transmembrane region" description="Helical" evidence="1">
    <location>
        <begin position="28"/>
        <end position="54"/>
    </location>
</feature>
<reference evidence="2" key="1">
    <citation type="submission" date="2021-03" db="EMBL/GenBank/DDBJ databases">
        <title>Isolation of Bacillus subtilis from fermented food sample.</title>
        <authorList>
            <person name="Lakshmanan V."/>
            <person name="Athira K."/>
            <person name="Rajagopal K."/>
        </authorList>
    </citation>
    <scope>NUCLEOTIDE SEQUENCE</scope>
    <source>
        <strain evidence="2">S1</strain>
    </source>
</reference>
<comment type="caution">
    <text evidence="2">The sequence shown here is derived from an EMBL/GenBank/DDBJ whole genome shotgun (WGS) entry which is preliminary data.</text>
</comment>
<accession>A0A8I1WDS8</accession>
<gene>
    <name evidence="2" type="ORF">J5227_08635</name>
</gene>
<evidence type="ECO:0000313" key="2">
    <source>
        <dbReference type="EMBL" id="MBO3794376.1"/>
    </source>
</evidence>
<dbReference type="Proteomes" id="UP000665181">
    <property type="component" value="Unassembled WGS sequence"/>
</dbReference>
<evidence type="ECO:0000256" key="1">
    <source>
        <dbReference type="SAM" id="Phobius"/>
    </source>
</evidence>
<name>A0A8I1WDS8_BACIU</name>
<dbReference type="RefSeq" id="WP_174245745.1">
    <property type="nucleotide sequence ID" value="NZ_JAGFPW010000005.1"/>
</dbReference>
<keyword evidence="1" id="KW-1133">Transmembrane helix</keyword>